<reference evidence="2 3" key="2">
    <citation type="journal article" date="2017" name="Front. Plant Sci.">
        <title>Gene Classification and Mining of Molecular Markers Useful in Red Clover (Trifolium pratense) Breeding.</title>
        <authorList>
            <person name="Istvanek J."/>
            <person name="Dluhosova J."/>
            <person name="Dluhos P."/>
            <person name="Patkova L."/>
            <person name="Nedelnik J."/>
            <person name="Repkova J."/>
        </authorList>
    </citation>
    <scope>NUCLEOTIDE SEQUENCE [LARGE SCALE GENOMIC DNA]</scope>
    <source>
        <strain evidence="3">cv. Tatra</strain>
        <tissue evidence="2">Young leaves</tissue>
    </source>
</reference>
<comment type="caution">
    <text evidence="2">The sequence shown here is derived from an EMBL/GenBank/DDBJ whole genome shotgun (WGS) entry which is preliminary data.</text>
</comment>
<feature type="region of interest" description="Disordered" evidence="1">
    <location>
        <begin position="1"/>
        <end position="21"/>
    </location>
</feature>
<accession>A0A2K3NXF1</accession>
<feature type="region of interest" description="Disordered" evidence="1">
    <location>
        <begin position="35"/>
        <end position="61"/>
    </location>
</feature>
<dbReference type="EMBL" id="ASHM01002049">
    <property type="protein sequence ID" value="PNY07707.1"/>
    <property type="molecule type" value="Genomic_DNA"/>
</dbReference>
<proteinExistence type="predicted"/>
<reference evidence="2 3" key="1">
    <citation type="journal article" date="2014" name="Am. J. Bot.">
        <title>Genome assembly and annotation for red clover (Trifolium pratense; Fabaceae).</title>
        <authorList>
            <person name="Istvanek J."/>
            <person name="Jaros M."/>
            <person name="Krenek A."/>
            <person name="Repkova J."/>
        </authorList>
    </citation>
    <scope>NUCLEOTIDE SEQUENCE [LARGE SCALE GENOMIC DNA]</scope>
    <source>
        <strain evidence="3">cv. Tatra</strain>
        <tissue evidence="2">Young leaves</tissue>
    </source>
</reference>
<evidence type="ECO:0000313" key="2">
    <source>
        <dbReference type="EMBL" id="PNY07707.1"/>
    </source>
</evidence>
<gene>
    <name evidence="2" type="ORF">L195_g004209</name>
</gene>
<protein>
    <submittedName>
        <fullName evidence="2">Uncharacterized protein</fullName>
    </submittedName>
</protein>
<dbReference type="Proteomes" id="UP000236291">
    <property type="component" value="Unassembled WGS sequence"/>
</dbReference>
<sequence>MNTPMMVKEAKQSSTGKELEQTSIRLSKLSVIVEEGSNNNNDDDEELLKTPTGPEHKIPPLLQCPGAPPGPKNRYIFDPASPSPRFIVLKFKGPSMKAPSPNEN</sequence>
<organism evidence="2 3">
    <name type="scientific">Trifolium pratense</name>
    <name type="common">Red clover</name>
    <dbReference type="NCBI Taxonomy" id="57577"/>
    <lineage>
        <taxon>Eukaryota</taxon>
        <taxon>Viridiplantae</taxon>
        <taxon>Streptophyta</taxon>
        <taxon>Embryophyta</taxon>
        <taxon>Tracheophyta</taxon>
        <taxon>Spermatophyta</taxon>
        <taxon>Magnoliopsida</taxon>
        <taxon>eudicotyledons</taxon>
        <taxon>Gunneridae</taxon>
        <taxon>Pentapetalae</taxon>
        <taxon>rosids</taxon>
        <taxon>fabids</taxon>
        <taxon>Fabales</taxon>
        <taxon>Fabaceae</taxon>
        <taxon>Papilionoideae</taxon>
        <taxon>50 kb inversion clade</taxon>
        <taxon>NPAAA clade</taxon>
        <taxon>Hologalegina</taxon>
        <taxon>IRL clade</taxon>
        <taxon>Trifolieae</taxon>
        <taxon>Trifolium</taxon>
    </lineage>
</organism>
<feature type="compositionally biased region" description="Polar residues" evidence="1">
    <location>
        <begin position="12"/>
        <end position="21"/>
    </location>
</feature>
<name>A0A2K3NXF1_TRIPR</name>
<dbReference type="AlphaFoldDB" id="A0A2K3NXF1"/>
<evidence type="ECO:0000256" key="1">
    <source>
        <dbReference type="SAM" id="MobiDB-lite"/>
    </source>
</evidence>
<evidence type="ECO:0000313" key="3">
    <source>
        <dbReference type="Proteomes" id="UP000236291"/>
    </source>
</evidence>